<protein>
    <recommendedName>
        <fullName evidence="5">Activin types I and II receptor domain-containing protein</fullName>
    </recommendedName>
</protein>
<proteinExistence type="predicted"/>
<accession>A0A6H5GK45</accession>
<feature type="region of interest" description="Disordered" evidence="1">
    <location>
        <begin position="160"/>
        <end position="189"/>
    </location>
</feature>
<dbReference type="Proteomes" id="UP000479000">
    <property type="component" value="Unassembled WGS sequence"/>
</dbReference>
<keyword evidence="2" id="KW-0472">Membrane</keyword>
<evidence type="ECO:0000256" key="1">
    <source>
        <dbReference type="SAM" id="MobiDB-lite"/>
    </source>
</evidence>
<feature type="compositionally biased region" description="Basic and acidic residues" evidence="1">
    <location>
        <begin position="172"/>
        <end position="189"/>
    </location>
</feature>
<keyword evidence="2" id="KW-1133">Transmembrane helix</keyword>
<gene>
    <name evidence="3" type="ORF">NTEN_LOCUS7766</name>
</gene>
<dbReference type="Gene3D" id="2.10.60.10">
    <property type="entry name" value="CD59"/>
    <property type="match status" value="1"/>
</dbReference>
<dbReference type="EMBL" id="CADCXU010011850">
    <property type="protein sequence ID" value="CAB0001979.1"/>
    <property type="molecule type" value="Genomic_DNA"/>
</dbReference>
<name>A0A6H5GK45_9HEMI</name>
<feature type="compositionally biased region" description="Basic residues" evidence="1">
    <location>
        <begin position="160"/>
        <end position="171"/>
    </location>
</feature>
<evidence type="ECO:0000313" key="3">
    <source>
        <dbReference type="EMBL" id="CAB0001979.1"/>
    </source>
</evidence>
<organism evidence="3 4">
    <name type="scientific">Nesidiocoris tenuis</name>
    <dbReference type="NCBI Taxonomy" id="355587"/>
    <lineage>
        <taxon>Eukaryota</taxon>
        <taxon>Metazoa</taxon>
        <taxon>Ecdysozoa</taxon>
        <taxon>Arthropoda</taxon>
        <taxon>Hexapoda</taxon>
        <taxon>Insecta</taxon>
        <taxon>Pterygota</taxon>
        <taxon>Neoptera</taxon>
        <taxon>Paraneoptera</taxon>
        <taxon>Hemiptera</taxon>
        <taxon>Heteroptera</taxon>
        <taxon>Panheteroptera</taxon>
        <taxon>Cimicomorpha</taxon>
        <taxon>Miridae</taxon>
        <taxon>Dicyphina</taxon>
        <taxon>Nesidiocoris</taxon>
    </lineage>
</organism>
<sequence>MCHHNGKRNHSFVIACCKDVDHCNRHLYPTLERPKLPDWEMSKAPADGSLSTWELAGAIAIPIGMICMVIMVALTLWGQHKRSRSRYHCPESMDDPHQHILPNVSLRDMIDMTTSGSGSGPGRVHEHESFRFLQTSRRLRFRSDSLGDRKALQRRRHLRRVPTAVLRRRPQRSHDRRNATSRLHRQDDAQRSQQLTDFSTCTSYWYWKFTLNVPMYRLIGLNCFLHVVFAKKNYQKKRFFISFEDYSSLFCKTGTT</sequence>
<evidence type="ECO:0000313" key="4">
    <source>
        <dbReference type="Proteomes" id="UP000479000"/>
    </source>
</evidence>
<dbReference type="AlphaFoldDB" id="A0A6H5GK45"/>
<keyword evidence="4" id="KW-1185">Reference proteome</keyword>
<dbReference type="InterPro" id="IPR045860">
    <property type="entry name" value="Snake_toxin-like_sf"/>
</dbReference>
<feature type="transmembrane region" description="Helical" evidence="2">
    <location>
        <begin position="55"/>
        <end position="77"/>
    </location>
</feature>
<evidence type="ECO:0000256" key="2">
    <source>
        <dbReference type="SAM" id="Phobius"/>
    </source>
</evidence>
<dbReference type="OrthoDB" id="7453479at2759"/>
<reference evidence="3 4" key="1">
    <citation type="submission" date="2020-02" db="EMBL/GenBank/DDBJ databases">
        <authorList>
            <person name="Ferguson B K."/>
        </authorList>
    </citation>
    <scope>NUCLEOTIDE SEQUENCE [LARGE SCALE GENOMIC DNA]</scope>
</reference>
<keyword evidence="2" id="KW-0812">Transmembrane</keyword>
<evidence type="ECO:0008006" key="5">
    <source>
        <dbReference type="Google" id="ProtNLM"/>
    </source>
</evidence>